<dbReference type="InterPro" id="IPR013766">
    <property type="entry name" value="Thioredoxin_domain"/>
</dbReference>
<dbReference type="HOGENOM" id="CLU_090389_10_1_1"/>
<dbReference type="InParanoid" id="D8SQX0"/>
<dbReference type="InterPro" id="IPR036249">
    <property type="entry name" value="Thioredoxin-like_sf"/>
</dbReference>
<dbReference type="GO" id="GO:0009570">
    <property type="term" value="C:chloroplast stroma"/>
    <property type="evidence" value="ECO:0007669"/>
    <property type="project" value="InterPro"/>
</dbReference>
<dbReference type="Pfam" id="PF00085">
    <property type="entry name" value="Thioredoxin"/>
    <property type="match status" value="1"/>
</dbReference>
<gene>
    <name evidence="2" type="ORF">SELMODRAFT_122603</name>
</gene>
<dbReference type="STRING" id="88036.D8SQX0"/>
<dbReference type="KEGG" id="smo:SELMODRAFT_122603"/>
<dbReference type="OrthoDB" id="1934782at2759"/>
<name>D8SQX0_SELML</name>
<dbReference type="Gene3D" id="3.40.30.10">
    <property type="entry name" value="Glutaredoxin"/>
    <property type="match status" value="1"/>
</dbReference>
<dbReference type="Gramene" id="EFJ13333">
    <property type="protein sequence ID" value="EFJ13333"/>
    <property type="gene ID" value="SELMODRAFT_122603"/>
</dbReference>
<accession>D8SQX0</accession>
<reference evidence="2 3" key="1">
    <citation type="journal article" date="2011" name="Science">
        <title>The Selaginella genome identifies genetic changes associated with the evolution of vascular plants.</title>
        <authorList>
            <person name="Banks J.A."/>
            <person name="Nishiyama T."/>
            <person name="Hasebe M."/>
            <person name="Bowman J.L."/>
            <person name="Gribskov M."/>
            <person name="dePamphilis C."/>
            <person name="Albert V.A."/>
            <person name="Aono N."/>
            <person name="Aoyama T."/>
            <person name="Ambrose B.A."/>
            <person name="Ashton N.W."/>
            <person name="Axtell M.J."/>
            <person name="Barker E."/>
            <person name="Barker M.S."/>
            <person name="Bennetzen J.L."/>
            <person name="Bonawitz N.D."/>
            <person name="Chapple C."/>
            <person name="Cheng C."/>
            <person name="Correa L.G."/>
            <person name="Dacre M."/>
            <person name="DeBarry J."/>
            <person name="Dreyer I."/>
            <person name="Elias M."/>
            <person name="Engstrom E.M."/>
            <person name="Estelle M."/>
            <person name="Feng L."/>
            <person name="Finet C."/>
            <person name="Floyd S.K."/>
            <person name="Frommer W.B."/>
            <person name="Fujita T."/>
            <person name="Gramzow L."/>
            <person name="Gutensohn M."/>
            <person name="Harholt J."/>
            <person name="Hattori M."/>
            <person name="Heyl A."/>
            <person name="Hirai T."/>
            <person name="Hiwatashi Y."/>
            <person name="Ishikawa M."/>
            <person name="Iwata M."/>
            <person name="Karol K.G."/>
            <person name="Koehler B."/>
            <person name="Kolukisaoglu U."/>
            <person name="Kubo M."/>
            <person name="Kurata T."/>
            <person name="Lalonde S."/>
            <person name="Li K."/>
            <person name="Li Y."/>
            <person name="Litt A."/>
            <person name="Lyons E."/>
            <person name="Manning G."/>
            <person name="Maruyama T."/>
            <person name="Michael T.P."/>
            <person name="Mikami K."/>
            <person name="Miyazaki S."/>
            <person name="Morinaga S."/>
            <person name="Murata T."/>
            <person name="Mueller-Roeber B."/>
            <person name="Nelson D.R."/>
            <person name="Obara M."/>
            <person name="Oguri Y."/>
            <person name="Olmstead R.G."/>
            <person name="Onodera N."/>
            <person name="Petersen B.L."/>
            <person name="Pils B."/>
            <person name="Prigge M."/>
            <person name="Rensing S.A."/>
            <person name="Riano-Pachon D.M."/>
            <person name="Roberts A.W."/>
            <person name="Sato Y."/>
            <person name="Scheller H.V."/>
            <person name="Schulz B."/>
            <person name="Schulz C."/>
            <person name="Shakirov E.V."/>
            <person name="Shibagaki N."/>
            <person name="Shinohara N."/>
            <person name="Shippen D.E."/>
            <person name="Soerensen I."/>
            <person name="Sotooka R."/>
            <person name="Sugimoto N."/>
            <person name="Sugita M."/>
            <person name="Sumikawa N."/>
            <person name="Tanurdzic M."/>
            <person name="Theissen G."/>
            <person name="Ulvskov P."/>
            <person name="Wakazuki S."/>
            <person name="Weng J.K."/>
            <person name="Willats W.W."/>
            <person name="Wipf D."/>
            <person name="Wolf P.G."/>
            <person name="Yang L."/>
            <person name="Zimmer A.D."/>
            <person name="Zhu Q."/>
            <person name="Mitros T."/>
            <person name="Hellsten U."/>
            <person name="Loque D."/>
            <person name="Otillar R."/>
            <person name="Salamov A."/>
            <person name="Schmutz J."/>
            <person name="Shapiro H."/>
            <person name="Lindquist E."/>
            <person name="Lucas S."/>
            <person name="Rokhsar D."/>
            <person name="Grigoriev I.V."/>
        </authorList>
    </citation>
    <scope>NUCLEOTIDE SEQUENCE [LARGE SCALE GENOMIC DNA]</scope>
</reference>
<dbReference type="eggNOG" id="KOG0907">
    <property type="taxonomic scope" value="Eukaryota"/>
</dbReference>
<dbReference type="SUPFAM" id="SSF52833">
    <property type="entry name" value="Thioredoxin-like"/>
    <property type="match status" value="1"/>
</dbReference>
<evidence type="ECO:0000313" key="2">
    <source>
        <dbReference type="EMBL" id="EFJ13333.1"/>
    </source>
</evidence>
<dbReference type="InterPro" id="IPR044253">
    <property type="entry name" value="WCRKC1/2"/>
</dbReference>
<protein>
    <recommendedName>
        <fullName evidence="1">Thioredoxin domain-containing protein</fullName>
    </recommendedName>
</protein>
<dbReference type="CDD" id="cd02947">
    <property type="entry name" value="TRX_family"/>
    <property type="match status" value="1"/>
</dbReference>
<dbReference type="Proteomes" id="UP000001514">
    <property type="component" value="Unassembled WGS sequence"/>
</dbReference>
<feature type="domain" description="Thioredoxin" evidence="1">
    <location>
        <begin position="2"/>
        <end position="79"/>
    </location>
</feature>
<dbReference type="PANTHER" id="PTHR47192:SF4">
    <property type="entry name" value="THIOREDOXIN-LIKE 3-2, CHLOROPLASTIC"/>
    <property type="match status" value="1"/>
</dbReference>
<proteinExistence type="predicted"/>
<dbReference type="EMBL" id="GL377634">
    <property type="protein sequence ID" value="EFJ13333.1"/>
    <property type="molecule type" value="Genomic_DNA"/>
</dbReference>
<dbReference type="AlphaFoldDB" id="D8SQX0"/>
<organism evidence="3">
    <name type="scientific">Selaginella moellendorffii</name>
    <name type="common">Spikemoss</name>
    <dbReference type="NCBI Taxonomy" id="88036"/>
    <lineage>
        <taxon>Eukaryota</taxon>
        <taxon>Viridiplantae</taxon>
        <taxon>Streptophyta</taxon>
        <taxon>Embryophyta</taxon>
        <taxon>Tracheophyta</taxon>
        <taxon>Lycopodiopsida</taxon>
        <taxon>Selaginellales</taxon>
        <taxon>Selaginellaceae</taxon>
        <taxon>Selaginella</taxon>
    </lineage>
</organism>
<dbReference type="OMA" id="MIENSEM"/>
<evidence type="ECO:0000313" key="3">
    <source>
        <dbReference type="Proteomes" id="UP000001514"/>
    </source>
</evidence>
<evidence type="ECO:0000259" key="1">
    <source>
        <dbReference type="Pfam" id="PF00085"/>
    </source>
</evidence>
<sequence length="89" mass="10298">MAAWCRKCIYLKPQLEKLALEFLSLLCRAKFFCVDVNAVPHALIKRVGVSRMPTIQLWKNKEKRAEIIGGQKAELVVEEVRQMLQTLEK</sequence>
<dbReference type="PANTHER" id="PTHR47192">
    <property type="entry name" value="THIOREDOXIN-LIKE 3-2, CHLOROPLASTIC"/>
    <property type="match status" value="1"/>
</dbReference>
<keyword evidence="3" id="KW-1185">Reference proteome</keyword>